<dbReference type="AlphaFoldDB" id="A0A401RCU9"/>
<evidence type="ECO:0000313" key="3">
    <source>
        <dbReference type="Proteomes" id="UP000288351"/>
    </source>
</evidence>
<sequence length="263" mass="28479">MAFGIGRRLDRLSERIGHAQQAVTDALDRSLTSLRTTIEATLNAAQNARDTSALTHARTDAIHSELQGLRNETQRLQPATPPRDDQQILNQLAELRHNIEGLRADLATVKTPEPPTPPTKPDSHVATQPPSGGDDFEHLLGLAARIAYAQLTCHRDHWDFLVAQSSSGQHFRLPAGVKEANGLIQAEISGRTLIAALDALRATEKDPGAPIGTRKFAAVIYERIGAALYKVDDEQADAHYQAGNNCPPVTHIIIDDRPPASGS</sequence>
<comment type="caution">
    <text evidence="2">The sequence shown here is derived from an EMBL/GenBank/DDBJ whole genome shotgun (WGS) entry which is preliminary data.</text>
</comment>
<dbReference type="EMBL" id="BHXC01000007">
    <property type="protein sequence ID" value="GCB95454.1"/>
    <property type="molecule type" value="Genomic_DNA"/>
</dbReference>
<reference evidence="2 3" key="1">
    <citation type="journal article" date="2019" name="Microbiol. Resour. Announc.">
        <title>Draft Genome Sequence of the Most Traditional epsilon-Poly-l-Lysine Producer, Streptomyces albulus NBRC14147.</title>
        <authorList>
            <person name="Yamanaka K."/>
            <person name="Hamano Y."/>
        </authorList>
    </citation>
    <scope>NUCLEOTIDE SEQUENCE [LARGE SCALE GENOMIC DNA]</scope>
    <source>
        <strain evidence="2 3">NBRC 14147</strain>
    </source>
</reference>
<protein>
    <submittedName>
        <fullName evidence="2">Uncharacterized protein</fullName>
    </submittedName>
</protein>
<organism evidence="2 3">
    <name type="scientific">Streptomyces noursei</name>
    <name type="common">Streptomyces albulus</name>
    <dbReference type="NCBI Taxonomy" id="1971"/>
    <lineage>
        <taxon>Bacteria</taxon>
        <taxon>Bacillati</taxon>
        <taxon>Actinomycetota</taxon>
        <taxon>Actinomycetes</taxon>
        <taxon>Kitasatosporales</taxon>
        <taxon>Streptomycetaceae</taxon>
        <taxon>Streptomyces</taxon>
    </lineage>
</organism>
<evidence type="ECO:0000256" key="1">
    <source>
        <dbReference type="SAM" id="MobiDB-lite"/>
    </source>
</evidence>
<feature type="region of interest" description="Disordered" evidence="1">
    <location>
        <begin position="108"/>
        <end position="131"/>
    </location>
</feature>
<evidence type="ECO:0000313" key="2">
    <source>
        <dbReference type="EMBL" id="GCB95454.1"/>
    </source>
</evidence>
<dbReference type="Proteomes" id="UP000288351">
    <property type="component" value="Unassembled WGS sequence"/>
</dbReference>
<proteinExistence type="predicted"/>
<accession>A0A401RCU9</accession>
<gene>
    <name evidence="2" type="ORF">SALB_08259</name>
</gene>
<dbReference type="RefSeq" id="WP_016574092.1">
    <property type="nucleotide sequence ID" value="NZ_BHXC01000007.1"/>
</dbReference>
<name>A0A401RCU9_STRNR</name>